<comment type="caution">
    <text evidence="1">The sequence shown here is derived from an EMBL/GenBank/DDBJ whole genome shotgun (WGS) entry which is preliminary data.</text>
</comment>
<name>A0A1A6HSI6_NEOLE</name>
<gene>
    <name evidence="1" type="ORF">A6R68_20370</name>
</gene>
<dbReference type="AlphaFoldDB" id="A0A1A6HSI6"/>
<keyword evidence="2" id="KW-1185">Reference proteome</keyword>
<dbReference type="EMBL" id="LZPO01015848">
    <property type="protein sequence ID" value="OBS81428.1"/>
    <property type="molecule type" value="Genomic_DNA"/>
</dbReference>
<protein>
    <submittedName>
        <fullName evidence="1">Uncharacterized protein</fullName>
    </submittedName>
</protein>
<proteinExistence type="predicted"/>
<dbReference type="Proteomes" id="UP000092124">
    <property type="component" value="Unassembled WGS sequence"/>
</dbReference>
<evidence type="ECO:0000313" key="2">
    <source>
        <dbReference type="Proteomes" id="UP000092124"/>
    </source>
</evidence>
<evidence type="ECO:0000313" key="1">
    <source>
        <dbReference type="EMBL" id="OBS81428.1"/>
    </source>
</evidence>
<reference evidence="1 2" key="1">
    <citation type="submission" date="2016-06" db="EMBL/GenBank/DDBJ databases">
        <title>The Draft Genome Sequence and Annotation of the Desert Woodrat Neotoma lepida.</title>
        <authorList>
            <person name="Campbell M."/>
            <person name="Oakeson K.F."/>
            <person name="Yandell M."/>
            <person name="Halpert J.R."/>
            <person name="Dearing D."/>
        </authorList>
    </citation>
    <scope>NUCLEOTIDE SEQUENCE [LARGE SCALE GENOMIC DNA]</scope>
    <source>
        <strain evidence="1">417</strain>
        <tissue evidence="1">Liver</tissue>
    </source>
</reference>
<organism evidence="1 2">
    <name type="scientific">Neotoma lepida</name>
    <name type="common">Desert woodrat</name>
    <dbReference type="NCBI Taxonomy" id="56216"/>
    <lineage>
        <taxon>Eukaryota</taxon>
        <taxon>Metazoa</taxon>
        <taxon>Chordata</taxon>
        <taxon>Craniata</taxon>
        <taxon>Vertebrata</taxon>
        <taxon>Euteleostomi</taxon>
        <taxon>Mammalia</taxon>
        <taxon>Eutheria</taxon>
        <taxon>Euarchontoglires</taxon>
        <taxon>Glires</taxon>
        <taxon>Rodentia</taxon>
        <taxon>Myomorpha</taxon>
        <taxon>Muroidea</taxon>
        <taxon>Cricetidae</taxon>
        <taxon>Neotominae</taxon>
        <taxon>Neotoma</taxon>
    </lineage>
</organism>
<sequence>MDGSSEYNIPGGKPGHIGARREWSVWESFSSGKGVWCRGTS</sequence>
<accession>A0A1A6HSI6</accession>